<dbReference type="InterPro" id="IPR002818">
    <property type="entry name" value="DJ-1/PfpI"/>
</dbReference>
<dbReference type="SUPFAM" id="SSF52317">
    <property type="entry name" value="Class I glutamine amidotransferase-like"/>
    <property type="match status" value="1"/>
</dbReference>
<evidence type="ECO:0000313" key="4">
    <source>
        <dbReference type="Proteomes" id="UP000006681"/>
    </source>
</evidence>
<dbReference type="InterPro" id="IPR006286">
    <property type="entry name" value="C56_PfpI-like"/>
</dbReference>
<dbReference type="CDD" id="cd03169">
    <property type="entry name" value="GATase1_PfpI_1"/>
    <property type="match status" value="1"/>
</dbReference>
<dbReference type="GeneID" id="9752843"/>
<dbReference type="GO" id="GO:0008233">
    <property type="term" value="F:peptidase activity"/>
    <property type="evidence" value="ECO:0007669"/>
    <property type="project" value="UniProtKB-KW"/>
</dbReference>
<dbReference type="eggNOG" id="arCOG00769">
    <property type="taxonomic scope" value="Archaea"/>
</dbReference>
<keyword evidence="4" id="KW-1185">Reference proteome</keyword>
<dbReference type="InterPro" id="IPR029062">
    <property type="entry name" value="Class_I_gatase-like"/>
</dbReference>
<dbReference type="EMBL" id="CP002100">
    <property type="protein sequence ID" value="ADN51268.1"/>
    <property type="molecule type" value="Genomic_DNA"/>
</dbReference>
<dbReference type="RefSeq" id="WP_013336993.1">
    <property type="nucleotide sequence ID" value="NC_014537.1"/>
</dbReference>
<accession>E1QNI0</accession>
<evidence type="ECO:0000313" key="3">
    <source>
        <dbReference type="EMBL" id="ADN51268.1"/>
    </source>
</evidence>
<dbReference type="KEGG" id="vdi:Vdis_1896"/>
<proteinExistence type="inferred from homology"/>
<dbReference type="Pfam" id="PF01965">
    <property type="entry name" value="DJ-1_PfpI"/>
    <property type="match status" value="1"/>
</dbReference>
<dbReference type="NCBIfam" id="TIGR01382">
    <property type="entry name" value="PfpI"/>
    <property type="match status" value="1"/>
</dbReference>
<feature type="domain" description="DJ-1/PfpI" evidence="2">
    <location>
        <begin position="5"/>
        <end position="183"/>
    </location>
</feature>
<dbReference type="HOGENOM" id="CLU_000445_44_4_2"/>
<dbReference type="STRING" id="572478.Vdis_1896"/>
<name>E1QNI0_VULDI</name>
<dbReference type="Gene3D" id="3.40.50.880">
    <property type="match status" value="1"/>
</dbReference>
<dbReference type="PANTHER" id="PTHR42733">
    <property type="entry name" value="DJ-1 PROTEIN"/>
    <property type="match status" value="1"/>
</dbReference>
<evidence type="ECO:0000256" key="1">
    <source>
        <dbReference type="ARBA" id="ARBA00008542"/>
    </source>
</evidence>
<sequence>MAKAKILIIAGDAVEALELFYPYYRLKEEGWDVDVAAPSKKDLRTVVHDFEPGWETYSEKPGYLFKWVTKTLSEVRPEEYDGLVIPGGRMPEYVRVVALEDIKRIVRHFFETGKPVAAICHAPQILAAAGVIKGRRMTSYIAVRPEVENNGGIWVDQEVVVDGNLVTSRAWPDNPAWMREFIKLVKARIGSV</sequence>
<dbReference type="Proteomes" id="UP000006681">
    <property type="component" value="Chromosome"/>
</dbReference>
<dbReference type="AlphaFoldDB" id="E1QNI0"/>
<dbReference type="PROSITE" id="PS51276">
    <property type="entry name" value="PEPTIDASE_C56_PFPI"/>
    <property type="match status" value="1"/>
</dbReference>
<gene>
    <name evidence="3" type="ordered locus">Vdis_1896</name>
</gene>
<protein>
    <submittedName>
        <fullName evidence="3">Intracellular protease, PfpI family</fullName>
    </submittedName>
</protein>
<evidence type="ECO:0000259" key="2">
    <source>
        <dbReference type="Pfam" id="PF01965"/>
    </source>
</evidence>
<keyword evidence="3" id="KW-0378">Hydrolase</keyword>
<dbReference type="OrthoDB" id="82036at2157"/>
<keyword evidence="3" id="KW-0645">Protease</keyword>
<reference evidence="3 4" key="1">
    <citation type="journal article" date="2010" name="Stand. Genomic Sci.">
        <title>Complete genome sequence of Vulcanisaeta distributa type strain (IC-017).</title>
        <authorList>
            <person name="Mavromatis K."/>
            <person name="Sikorski J."/>
            <person name="Pabst E."/>
            <person name="Teshima H."/>
            <person name="Lapidus A."/>
            <person name="Lucas S."/>
            <person name="Nolan M."/>
            <person name="Glavina Del Rio T."/>
            <person name="Cheng J.F."/>
            <person name="Bruce D."/>
            <person name="Goodwin L."/>
            <person name="Pitluck S."/>
            <person name="Liolios K."/>
            <person name="Ivanova N."/>
            <person name="Mikhailova N."/>
            <person name="Pati A."/>
            <person name="Chen A."/>
            <person name="Palaniappan K."/>
            <person name="Land M."/>
            <person name="Hauser L."/>
            <person name="Chang Y.J."/>
            <person name="Jeffries C.D."/>
            <person name="Rohde M."/>
            <person name="Spring S."/>
            <person name="Goker M."/>
            <person name="Wirth R."/>
            <person name="Woyke T."/>
            <person name="Bristow J."/>
            <person name="Eisen J.A."/>
            <person name="Markowitz V."/>
            <person name="Hugenholtz P."/>
            <person name="Klenk H.P."/>
            <person name="Kyrpides N.C."/>
        </authorList>
    </citation>
    <scope>NUCLEOTIDE SEQUENCE [LARGE SCALE GENOMIC DNA]</scope>
    <source>
        <strain evidence="4">DSM 14429 / JCM 11212 / NBRC 100878 / IC-017</strain>
    </source>
</reference>
<reference evidence="4" key="2">
    <citation type="journal article" date="2010" name="Stand. Genomic Sci.">
        <title>Complete genome sequence of Vulcanisaeta distributa type strain (IC-017T).</title>
        <authorList>
            <person name="Mavromatis K."/>
            <person name="Sikorski J."/>
            <person name="Pabst E."/>
            <person name="Teshima H."/>
            <person name="Lapidus A."/>
            <person name="Lucas S."/>
            <person name="Nolan M."/>
            <person name="Glavina Del Rio T."/>
            <person name="Cheng J."/>
            <person name="Bruce D."/>
            <person name="Goodwin L."/>
            <person name="Pitluck S."/>
            <person name="Liolios K."/>
            <person name="Ivanova N."/>
            <person name="Mikhailova N."/>
            <person name="Pati A."/>
            <person name="Chen A."/>
            <person name="Palaniappan K."/>
            <person name="Land M."/>
            <person name="Hauser L."/>
            <person name="Chang Y."/>
            <person name="Jeffries C."/>
            <person name="Rohde M."/>
            <person name="Spring S."/>
            <person name="Goker M."/>
            <person name="Wirth R."/>
            <person name="Woyke T."/>
            <person name="Bristow J."/>
            <person name="Eisen J."/>
            <person name="Markowitz V."/>
            <person name="Hugenholtz P."/>
            <person name="Klenk H."/>
            <person name="Kyrpides N."/>
        </authorList>
    </citation>
    <scope>NUCLEOTIDE SEQUENCE [LARGE SCALE GENOMIC DNA]</scope>
    <source>
        <strain evidence="4">DSM 14429 / JCM 11212 / NBRC 100878 / IC-017</strain>
    </source>
</reference>
<dbReference type="PANTHER" id="PTHR42733:SF2">
    <property type="entry name" value="DJ-1_THIJ_PFPI FAMILY PROTEIN"/>
    <property type="match status" value="1"/>
</dbReference>
<comment type="similarity">
    <text evidence="1">Belongs to the peptidase C56 family.</text>
</comment>
<dbReference type="GO" id="GO:0006508">
    <property type="term" value="P:proteolysis"/>
    <property type="evidence" value="ECO:0007669"/>
    <property type="project" value="UniProtKB-KW"/>
</dbReference>
<organism evidence="3 4">
    <name type="scientific">Vulcanisaeta distributa (strain DSM 14429 / JCM 11212 / NBRC 100878 / IC-017)</name>
    <dbReference type="NCBI Taxonomy" id="572478"/>
    <lineage>
        <taxon>Archaea</taxon>
        <taxon>Thermoproteota</taxon>
        <taxon>Thermoprotei</taxon>
        <taxon>Thermoproteales</taxon>
        <taxon>Thermoproteaceae</taxon>
        <taxon>Vulcanisaeta</taxon>
    </lineage>
</organism>